<evidence type="ECO:0000256" key="4">
    <source>
        <dbReference type="ARBA" id="ARBA00022989"/>
    </source>
</evidence>
<dbReference type="GO" id="GO:0061025">
    <property type="term" value="P:membrane fusion"/>
    <property type="evidence" value="ECO:0007669"/>
    <property type="project" value="TreeGrafter"/>
</dbReference>
<dbReference type="PANTHER" id="PTHR12546">
    <property type="entry name" value="FER-1-LIKE"/>
    <property type="match status" value="1"/>
</dbReference>
<dbReference type="InterPro" id="IPR035892">
    <property type="entry name" value="C2_domain_sf"/>
</dbReference>
<dbReference type="Gene3D" id="2.60.40.150">
    <property type="entry name" value="C2 domain"/>
    <property type="match status" value="1"/>
</dbReference>
<protein>
    <submittedName>
        <fullName evidence="8">Uncharacterized protein</fullName>
    </submittedName>
</protein>
<dbReference type="Pfam" id="PF00168">
    <property type="entry name" value="C2"/>
    <property type="match status" value="1"/>
</dbReference>
<gene>
    <name evidence="8" type="ORF">PXEA_LOCUS3961</name>
</gene>
<comment type="subcellular location">
    <subcellularLocation>
        <location evidence="1">Membrane</location>
        <topology evidence="1">Single-pass membrane protein</topology>
    </subcellularLocation>
</comment>
<dbReference type="PANTHER" id="PTHR12546:SF33">
    <property type="entry name" value="SPERM VESICLE FUSION PROTEIN FER-1"/>
    <property type="match status" value="1"/>
</dbReference>
<dbReference type="OrthoDB" id="10059618at2759"/>
<dbReference type="GO" id="GO:0016020">
    <property type="term" value="C:membrane"/>
    <property type="evidence" value="ECO:0007669"/>
    <property type="project" value="UniProtKB-SubCell"/>
</dbReference>
<keyword evidence="5" id="KW-0472">Membrane</keyword>
<comment type="caution">
    <text evidence="8">The sequence shown here is derived from an EMBL/GenBank/DDBJ whole genome shotgun (WGS) entry which is preliminary data.</text>
</comment>
<dbReference type="Pfam" id="PF22901">
    <property type="entry name" value="dsrm_Ferlin"/>
    <property type="match status" value="1"/>
</dbReference>
<evidence type="ECO:0000256" key="3">
    <source>
        <dbReference type="ARBA" id="ARBA00022737"/>
    </source>
</evidence>
<keyword evidence="9" id="KW-1185">Reference proteome</keyword>
<dbReference type="EMBL" id="CAAALY010009262">
    <property type="protein sequence ID" value="VEL10521.1"/>
    <property type="molecule type" value="Genomic_DNA"/>
</dbReference>
<sequence length="239" mass="27226">MFQLAFTLPAEKDLTISVKDYDLLTSDDVIGETKIDLENRYLTKFRATCGLPQSYCVSGPNQWRDSQTPLQLLETFCDKNRLPKPVFDDHHPNYNCLTLLLGQRLFVLDDFEKGIAANPHFGPAKQRLCLHALGCLPLVKEHVETRKLASPLQPGIEQGRLEMWIDIFPKSLGLPGPPFDISPRKPKEFELRVIVWNTSDVILDEESITGEKMSDIYVKVSFPTLLKCLFCTIFYVIIP</sequence>
<organism evidence="8 9">
    <name type="scientific">Protopolystoma xenopodis</name>
    <dbReference type="NCBI Taxonomy" id="117903"/>
    <lineage>
        <taxon>Eukaryota</taxon>
        <taxon>Metazoa</taxon>
        <taxon>Spiralia</taxon>
        <taxon>Lophotrochozoa</taxon>
        <taxon>Platyhelminthes</taxon>
        <taxon>Monogenea</taxon>
        <taxon>Polyopisthocotylea</taxon>
        <taxon>Polystomatidea</taxon>
        <taxon>Polystomatidae</taxon>
        <taxon>Protopolystoma</taxon>
    </lineage>
</organism>
<evidence type="ECO:0000313" key="8">
    <source>
        <dbReference type="EMBL" id="VEL10521.1"/>
    </source>
</evidence>
<accession>A0A448WFR1</accession>
<evidence type="ECO:0000256" key="2">
    <source>
        <dbReference type="ARBA" id="ARBA00022692"/>
    </source>
</evidence>
<evidence type="ECO:0000256" key="5">
    <source>
        <dbReference type="ARBA" id="ARBA00023136"/>
    </source>
</evidence>
<feature type="domain" description="Ferlin dsRNA-binding" evidence="7">
    <location>
        <begin position="42"/>
        <end position="133"/>
    </location>
</feature>
<reference evidence="8" key="1">
    <citation type="submission" date="2018-11" db="EMBL/GenBank/DDBJ databases">
        <authorList>
            <consortium name="Pathogen Informatics"/>
        </authorList>
    </citation>
    <scope>NUCLEOTIDE SEQUENCE</scope>
</reference>
<dbReference type="Proteomes" id="UP000784294">
    <property type="component" value="Unassembled WGS sequence"/>
</dbReference>
<evidence type="ECO:0000259" key="6">
    <source>
        <dbReference type="Pfam" id="PF00168"/>
    </source>
</evidence>
<evidence type="ECO:0000256" key="1">
    <source>
        <dbReference type="ARBA" id="ARBA00004167"/>
    </source>
</evidence>
<dbReference type="SUPFAM" id="SSF49562">
    <property type="entry name" value="C2 domain (Calcium/lipid-binding domain, CaLB)"/>
    <property type="match status" value="1"/>
</dbReference>
<dbReference type="InterPro" id="IPR055072">
    <property type="entry name" value="Ferlin_DSRM"/>
</dbReference>
<name>A0A448WFR1_9PLAT</name>
<dbReference type="AlphaFoldDB" id="A0A448WFR1"/>
<evidence type="ECO:0000313" key="9">
    <source>
        <dbReference type="Proteomes" id="UP000784294"/>
    </source>
</evidence>
<dbReference type="InterPro" id="IPR037724">
    <property type="entry name" value="C2E_Ferlin"/>
</dbReference>
<keyword evidence="4" id="KW-1133">Transmembrane helix</keyword>
<dbReference type="InterPro" id="IPR037721">
    <property type="entry name" value="Ferlin"/>
</dbReference>
<keyword evidence="3" id="KW-0677">Repeat</keyword>
<feature type="domain" description="C2" evidence="6">
    <location>
        <begin position="4"/>
        <end position="39"/>
    </location>
</feature>
<dbReference type="CDD" id="cd04037">
    <property type="entry name" value="C2E_Ferlin"/>
    <property type="match status" value="1"/>
</dbReference>
<proteinExistence type="predicted"/>
<dbReference type="InterPro" id="IPR000008">
    <property type="entry name" value="C2_dom"/>
</dbReference>
<evidence type="ECO:0000259" key="7">
    <source>
        <dbReference type="Pfam" id="PF22901"/>
    </source>
</evidence>
<keyword evidence="2" id="KW-0812">Transmembrane</keyword>
<dbReference type="GO" id="GO:0007009">
    <property type="term" value="P:plasma membrane organization"/>
    <property type="evidence" value="ECO:0007669"/>
    <property type="project" value="TreeGrafter"/>
</dbReference>